<reference evidence="1" key="1">
    <citation type="journal article" date="2020" name="Stud. Mycol.">
        <title>101 Dothideomycetes genomes: a test case for predicting lifestyles and emergence of pathogens.</title>
        <authorList>
            <person name="Haridas S."/>
            <person name="Albert R."/>
            <person name="Binder M."/>
            <person name="Bloem J."/>
            <person name="Labutti K."/>
            <person name="Salamov A."/>
            <person name="Andreopoulos B."/>
            <person name="Baker S."/>
            <person name="Barry K."/>
            <person name="Bills G."/>
            <person name="Bluhm B."/>
            <person name="Cannon C."/>
            <person name="Castanera R."/>
            <person name="Culley D."/>
            <person name="Daum C."/>
            <person name="Ezra D."/>
            <person name="Gonzalez J."/>
            <person name="Henrissat B."/>
            <person name="Kuo A."/>
            <person name="Liang C."/>
            <person name="Lipzen A."/>
            <person name="Lutzoni F."/>
            <person name="Magnuson J."/>
            <person name="Mondo S."/>
            <person name="Nolan M."/>
            <person name="Ohm R."/>
            <person name="Pangilinan J."/>
            <person name="Park H.-J."/>
            <person name="Ramirez L."/>
            <person name="Alfaro M."/>
            <person name="Sun H."/>
            <person name="Tritt A."/>
            <person name="Yoshinaga Y."/>
            <person name="Zwiers L.-H."/>
            <person name="Turgeon B."/>
            <person name="Goodwin S."/>
            <person name="Spatafora J."/>
            <person name="Crous P."/>
            <person name="Grigoriev I."/>
        </authorList>
    </citation>
    <scope>NUCLEOTIDE SEQUENCE</scope>
    <source>
        <strain evidence="1">CBS 627.86</strain>
    </source>
</reference>
<dbReference type="AlphaFoldDB" id="A0A6A5ZDU0"/>
<dbReference type="Proteomes" id="UP000799770">
    <property type="component" value="Unassembled WGS sequence"/>
</dbReference>
<accession>A0A6A5ZDU0</accession>
<gene>
    <name evidence="1" type="ORF">BDV96DRAFT_598495</name>
</gene>
<protein>
    <submittedName>
        <fullName evidence="1">Uncharacterized protein</fullName>
    </submittedName>
</protein>
<dbReference type="EMBL" id="ML977320">
    <property type="protein sequence ID" value="KAF2116611.1"/>
    <property type="molecule type" value="Genomic_DNA"/>
</dbReference>
<dbReference type="OrthoDB" id="3945408at2759"/>
<organism evidence="1 2">
    <name type="scientific">Lophiotrema nucula</name>
    <dbReference type="NCBI Taxonomy" id="690887"/>
    <lineage>
        <taxon>Eukaryota</taxon>
        <taxon>Fungi</taxon>
        <taxon>Dikarya</taxon>
        <taxon>Ascomycota</taxon>
        <taxon>Pezizomycotina</taxon>
        <taxon>Dothideomycetes</taxon>
        <taxon>Pleosporomycetidae</taxon>
        <taxon>Pleosporales</taxon>
        <taxon>Lophiotremataceae</taxon>
        <taxon>Lophiotrema</taxon>
    </lineage>
</organism>
<name>A0A6A5ZDU0_9PLEO</name>
<evidence type="ECO:0000313" key="1">
    <source>
        <dbReference type="EMBL" id="KAF2116611.1"/>
    </source>
</evidence>
<keyword evidence="2" id="KW-1185">Reference proteome</keyword>
<proteinExistence type="predicted"/>
<sequence length="465" mass="54239">MPKCGPIETTFKNNTMADKCPTWSAGRIFVDLYHLYKAAMETSNDLLSISTWDECTQDRWFQYNDNEWQSSRCDMHEYRRRIHQKYIDEYHYDNIPRLELLISDLDVQIRRRSKSAAAAIRTQPFHAEKLRLLRRRQGLELGWRRIADTMTRDSQKLFVLPKEIREKIFGYLYTRPSELEINFPDLDVRYSMLPRDPFLYLNADVVDPAIAAEAAQALYETNRFNIAAWYTAKFLRIDHFNSGIAPKDVIRILRMTMRGKIEFKSESNTKFESNTRFEHQRRDPSGHDSLSSDRAKLAVLLEMRQLQRVQLSLDLRWCAVPFEYREISPVIKMLHEQGVTVDVKAGKVLADQTTEVHDLSAIFINPTGQQKAEAKSDDKVGTIRTNIENMKRELSRRTRRSWLVLDLQCFEVGTLAQWRVHLSDHYEVFQSIETEEKRSLLIRARARLDAVAAGLACQKAKVAAA</sequence>
<evidence type="ECO:0000313" key="2">
    <source>
        <dbReference type="Proteomes" id="UP000799770"/>
    </source>
</evidence>